<keyword evidence="3 5" id="KW-0560">Oxidoreductase</keyword>
<dbReference type="InterPro" id="IPR019831">
    <property type="entry name" value="Mn/Fe_SOD_N"/>
</dbReference>
<dbReference type="SUPFAM" id="SSF46609">
    <property type="entry name" value="Fe,Mn superoxide dismutase (SOD), N-terminal domain"/>
    <property type="match status" value="1"/>
</dbReference>
<dbReference type="PANTHER" id="PTHR42769">
    <property type="entry name" value="SUPEROXIDE DISMUTASE"/>
    <property type="match status" value="1"/>
</dbReference>
<dbReference type="InterPro" id="IPR019832">
    <property type="entry name" value="Mn/Fe_SOD_C"/>
</dbReference>
<organism evidence="8 9">
    <name type="scientific">Stenotrophomonas oahuensis</name>
    <dbReference type="NCBI Taxonomy" id="3003271"/>
    <lineage>
        <taxon>Bacteria</taxon>
        <taxon>Pseudomonadati</taxon>
        <taxon>Pseudomonadota</taxon>
        <taxon>Gammaproteobacteria</taxon>
        <taxon>Lysobacterales</taxon>
        <taxon>Lysobacteraceae</taxon>
        <taxon>Stenotrophomonas</taxon>
    </lineage>
</organism>
<comment type="function">
    <text evidence="5">Destroys radicals which are normally produced within the cells and which are toxic to biological systems.</text>
</comment>
<dbReference type="EC" id="1.15.1.1" evidence="5"/>
<dbReference type="Pfam" id="PF02777">
    <property type="entry name" value="Sod_Fe_C"/>
    <property type="match status" value="1"/>
</dbReference>
<dbReference type="SUPFAM" id="SSF54719">
    <property type="entry name" value="Fe,Mn superoxide dismutase (SOD), C-terminal domain"/>
    <property type="match status" value="1"/>
</dbReference>
<dbReference type="Proteomes" id="UP001302072">
    <property type="component" value="Chromosome"/>
</dbReference>
<comment type="similarity">
    <text evidence="1 5">Belongs to the iron/manganese superoxide dismutase family.</text>
</comment>
<dbReference type="InterPro" id="IPR036324">
    <property type="entry name" value="Mn/Fe_SOD_N_sf"/>
</dbReference>
<sequence length="192" mass="21786">MPFDLPRLPFDRTALQPHLSAASLDLHLGHHRAYVESVNARIDGTELAELPLDDLVRQSQGTLFDAAAQAWNHAFFWEGLRPRGSAEPQARLAELIGRHFGDLRRLREEFDRAALGLFGSGWVWLVQHPNSTLAVQVTRNAGTPLVGQSTPLLGCDLWEHAYYTDFQNDRAKYLEAFWKVVNWDAVAMRLRD</sequence>
<dbReference type="Gene3D" id="1.10.287.990">
    <property type="entry name" value="Fe,Mn superoxide dismutase (SOD) domain"/>
    <property type="match status" value="1"/>
</dbReference>
<feature type="domain" description="Manganese/iron superoxide dismutase N-terminal" evidence="6">
    <location>
        <begin position="3"/>
        <end position="80"/>
    </location>
</feature>
<evidence type="ECO:0000256" key="2">
    <source>
        <dbReference type="ARBA" id="ARBA00022723"/>
    </source>
</evidence>
<protein>
    <recommendedName>
        <fullName evidence="5">Superoxide dismutase</fullName>
        <ecNumber evidence="5">1.15.1.1</ecNumber>
    </recommendedName>
</protein>
<evidence type="ECO:0000256" key="3">
    <source>
        <dbReference type="ARBA" id="ARBA00023002"/>
    </source>
</evidence>
<evidence type="ECO:0000259" key="6">
    <source>
        <dbReference type="Pfam" id="PF00081"/>
    </source>
</evidence>
<reference evidence="8 9" key="1">
    <citation type="submission" date="2022-12" db="EMBL/GenBank/DDBJ databases">
        <title>Two new species, Stenotrophomonas aracearum and Stenotrophomonas oahuensis, isolated from Anthurium (Araceae family) in Hawaii.</title>
        <authorList>
            <person name="Chunag S.C."/>
            <person name="Dobhal S."/>
            <person name="Alvarez A."/>
            <person name="Arif M."/>
        </authorList>
    </citation>
    <scope>NUCLEOTIDE SEQUENCE [LARGE SCALE GENOMIC DNA]</scope>
    <source>
        <strain evidence="8 9">A5586</strain>
    </source>
</reference>
<name>A0ABY9YKY8_9GAMM</name>
<comment type="catalytic activity">
    <reaction evidence="4 5">
        <text>2 superoxide + 2 H(+) = H2O2 + O2</text>
        <dbReference type="Rhea" id="RHEA:20696"/>
        <dbReference type="ChEBI" id="CHEBI:15378"/>
        <dbReference type="ChEBI" id="CHEBI:15379"/>
        <dbReference type="ChEBI" id="CHEBI:16240"/>
        <dbReference type="ChEBI" id="CHEBI:18421"/>
        <dbReference type="EC" id="1.15.1.1"/>
    </reaction>
</comment>
<feature type="domain" description="Manganese/iron superoxide dismutase C-terminal" evidence="7">
    <location>
        <begin position="88"/>
        <end position="188"/>
    </location>
</feature>
<dbReference type="RefSeq" id="WP_311190783.1">
    <property type="nucleotide sequence ID" value="NZ_CP115541.1"/>
</dbReference>
<dbReference type="PANTHER" id="PTHR42769:SF3">
    <property type="entry name" value="SUPEROXIDE DISMUTASE [FE] 2, CHLOROPLASTIC"/>
    <property type="match status" value="1"/>
</dbReference>
<dbReference type="Pfam" id="PF00081">
    <property type="entry name" value="Sod_Fe_N"/>
    <property type="match status" value="1"/>
</dbReference>
<evidence type="ECO:0000256" key="4">
    <source>
        <dbReference type="ARBA" id="ARBA00049204"/>
    </source>
</evidence>
<evidence type="ECO:0000313" key="8">
    <source>
        <dbReference type="EMBL" id="WNH51542.1"/>
    </source>
</evidence>
<dbReference type="PIRSF" id="PIRSF000349">
    <property type="entry name" value="SODismutase"/>
    <property type="match status" value="1"/>
</dbReference>
<proteinExistence type="inferred from homology"/>
<dbReference type="EMBL" id="CP115541">
    <property type="protein sequence ID" value="WNH51542.1"/>
    <property type="molecule type" value="Genomic_DNA"/>
</dbReference>
<evidence type="ECO:0000256" key="5">
    <source>
        <dbReference type="RuleBase" id="RU000414"/>
    </source>
</evidence>
<dbReference type="InterPro" id="IPR001189">
    <property type="entry name" value="Mn/Fe_SOD"/>
</dbReference>
<evidence type="ECO:0000313" key="9">
    <source>
        <dbReference type="Proteomes" id="UP001302072"/>
    </source>
</evidence>
<dbReference type="PRINTS" id="PR01703">
    <property type="entry name" value="MNSODISMTASE"/>
</dbReference>
<keyword evidence="2 5" id="KW-0479">Metal-binding</keyword>
<dbReference type="PROSITE" id="PS00088">
    <property type="entry name" value="SOD_MN"/>
    <property type="match status" value="1"/>
</dbReference>
<evidence type="ECO:0000259" key="7">
    <source>
        <dbReference type="Pfam" id="PF02777"/>
    </source>
</evidence>
<dbReference type="InterPro" id="IPR036314">
    <property type="entry name" value="SOD_C_sf"/>
</dbReference>
<evidence type="ECO:0000256" key="1">
    <source>
        <dbReference type="ARBA" id="ARBA00008714"/>
    </source>
</evidence>
<dbReference type="InterPro" id="IPR019833">
    <property type="entry name" value="Mn/Fe_SOD_BS"/>
</dbReference>
<gene>
    <name evidence="8" type="ORF">PDM29_14420</name>
</gene>
<dbReference type="Gene3D" id="3.55.40.20">
    <property type="entry name" value="Iron/manganese superoxide dismutase, C-terminal domain"/>
    <property type="match status" value="1"/>
</dbReference>
<keyword evidence="9" id="KW-1185">Reference proteome</keyword>
<accession>A0ABY9YKY8</accession>